<reference evidence="3 4" key="1">
    <citation type="journal article" date="2023" name="Genome Announc.">
        <title>Pan-Genome Analyses of the Genus Cohnella and Proposal of the Novel Species Cohnella silvisoli sp. nov., Isolated from Forest Soil.</title>
        <authorList>
            <person name="Wang C."/>
            <person name="Mao L."/>
            <person name="Bao G."/>
            <person name="Zhu H."/>
        </authorList>
    </citation>
    <scope>NUCLEOTIDE SEQUENCE [LARGE SCALE GENOMIC DNA]</scope>
    <source>
        <strain evidence="3 4">NL03-T5-1</strain>
    </source>
</reference>
<sequence>MTYLLSDEIQRLLPEAEATDDRRKKWETKRNEIEQRVRALIGTIPDPHLVQFNVISERQLSDRVILQNICYSTYDDDLVSAYLLIPTGFSQKRFPAVLALHQTAACGKDEVVGMKGDHELAYGLELAERGFVVLAPDILTAGDRIFPGYEAFQTSPFEEKYPDWSMIGKMLCDHRHGVQLLSGLEYVDAERIGAIGHSLGGYNAFFLSAFEPRIRATVSSCGFSSFAGDPTPQRWGLRKEWFTHFPALSPWLARGEIPFEFNEVVALTFPRAYFNWSTQNDAIFPHWQYAGKAMMTVQELYESLEQPNKFVSLIGSGKHEFPQEIRIMAYEWLKNQLV</sequence>
<accession>A0ABV1L152</accession>
<name>A0ABV1L152_9BACL</name>
<organism evidence="3 4">
    <name type="scientific">Cohnella silvisoli</name>
    <dbReference type="NCBI Taxonomy" id="2873699"/>
    <lineage>
        <taxon>Bacteria</taxon>
        <taxon>Bacillati</taxon>
        <taxon>Bacillota</taxon>
        <taxon>Bacilli</taxon>
        <taxon>Bacillales</taxon>
        <taxon>Paenibacillaceae</taxon>
        <taxon>Cohnella</taxon>
    </lineage>
</organism>
<dbReference type="PANTHER" id="PTHR22946:SF9">
    <property type="entry name" value="POLYKETIDE TRANSFERASE AF380"/>
    <property type="match status" value="1"/>
</dbReference>
<gene>
    <name evidence="3" type="ORF">QJS35_26710</name>
</gene>
<proteinExistence type="predicted"/>
<evidence type="ECO:0000259" key="2">
    <source>
        <dbReference type="Pfam" id="PF01738"/>
    </source>
</evidence>
<dbReference type="Proteomes" id="UP001493487">
    <property type="component" value="Unassembled WGS sequence"/>
</dbReference>
<dbReference type="SUPFAM" id="SSF53474">
    <property type="entry name" value="alpha/beta-Hydrolases"/>
    <property type="match status" value="1"/>
</dbReference>
<feature type="domain" description="Dienelactone hydrolase" evidence="2">
    <location>
        <begin position="110"/>
        <end position="222"/>
    </location>
</feature>
<protein>
    <submittedName>
        <fullName evidence="3">Dienelactone hydrolase family protein</fullName>
    </submittedName>
</protein>
<dbReference type="InterPro" id="IPR002925">
    <property type="entry name" value="Dienelactn_hydro"/>
</dbReference>
<keyword evidence="4" id="KW-1185">Reference proteome</keyword>
<dbReference type="RefSeq" id="WP_232189038.1">
    <property type="nucleotide sequence ID" value="NZ_JAIOAP010000017.1"/>
</dbReference>
<dbReference type="EMBL" id="JASKHM010000018">
    <property type="protein sequence ID" value="MEQ4485976.1"/>
    <property type="molecule type" value="Genomic_DNA"/>
</dbReference>
<keyword evidence="1 3" id="KW-0378">Hydrolase</keyword>
<dbReference type="GO" id="GO:0016787">
    <property type="term" value="F:hydrolase activity"/>
    <property type="evidence" value="ECO:0007669"/>
    <property type="project" value="UniProtKB-KW"/>
</dbReference>
<evidence type="ECO:0000313" key="3">
    <source>
        <dbReference type="EMBL" id="MEQ4485976.1"/>
    </source>
</evidence>
<evidence type="ECO:0000256" key="1">
    <source>
        <dbReference type="ARBA" id="ARBA00022801"/>
    </source>
</evidence>
<dbReference type="Pfam" id="PF01738">
    <property type="entry name" value="DLH"/>
    <property type="match status" value="1"/>
</dbReference>
<dbReference type="PANTHER" id="PTHR22946">
    <property type="entry name" value="DIENELACTONE HYDROLASE DOMAIN-CONTAINING PROTEIN-RELATED"/>
    <property type="match status" value="1"/>
</dbReference>
<dbReference type="Gene3D" id="3.40.50.1820">
    <property type="entry name" value="alpha/beta hydrolase"/>
    <property type="match status" value="1"/>
</dbReference>
<comment type="caution">
    <text evidence="3">The sequence shown here is derived from an EMBL/GenBank/DDBJ whole genome shotgun (WGS) entry which is preliminary data.</text>
</comment>
<dbReference type="InterPro" id="IPR050261">
    <property type="entry name" value="FrsA_esterase"/>
</dbReference>
<dbReference type="InterPro" id="IPR029058">
    <property type="entry name" value="AB_hydrolase_fold"/>
</dbReference>
<evidence type="ECO:0000313" key="4">
    <source>
        <dbReference type="Proteomes" id="UP001493487"/>
    </source>
</evidence>